<name>A0AA37SYS8_9BACT</name>
<dbReference type="Gene3D" id="2.130.10.10">
    <property type="entry name" value="YVTN repeat-like/Quinoprotein amine dehydrogenase"/>
    <property type="match status" value="1"/>
</dbReference>
<dbReference type="EMBL" id="BSOH01000037">
    <property type="protein sequence ID" value="GLR20148.1"/>
    <property type="molecule type" value="Genomic_DNA"/>
</dbReference>
<evidence type="ECO:0000259" key="2">
    <source>
        <dbReference type="Pfam" id="PF18962"/>
    </source>
</evidence>
<accession>A0AA37SYS8</accession>
<dbReference type="Pfam" id="PF18962">
    <property type="entry name" value="Por_Secre_tail"/>
    <property type="match status" value="1"/>
</dbReference>
<keyword evidence="1" id="KW-0732">Signal</keyword>
<organism evidence="3 4">
    <name type="scientific">Portibacter lacus</name>
    <dbReference type="NCBI Taxonomy" id="1099794"/>
    <lineage>
        <taxon>Bacteria</taxon>
        <taxon>Pseudomonadati</taxon>
        <taxon>Bacteroidota</taxon>
        <taxon>Saprospiria</taxon>
        <taxon>Saprospirales</taxon>
        <taxon>Haliscomenobacteraceae</taxon>
        <taxon>Portibacter</taxon>
    </lineage>
</organism>
<keyword evidence="4" id="KW-1185">Reference proteome</keyword>
<sequence length="662" mass="72548">MKKQILILLCLALAVLAYAQEEKIEQVDLNGILNSPFDIEGAETANGDVWVMHSFIGNGLESALMRYDGEEWSSETFPCNTCLRDIKVDQDGTLWAAADTEGIYKHVNGSWEQVVENTAIKIAFTSDGNIKFVNTDGVFNLIDGAVTESNNTGSPTFFALPGFEIDNNDDLWILKSMDLFQVSPNSGWTPRTESFNPVLIEMAPDGKLWTAENTGVLSYFENGTYNYNQITGVFPMGVKATAITIDQENNFWVGVQGDNPGVTKYNSEATKKYKSEALVGSASPVHKVFITSKGEAWVFQNYNNTVGHIYMTEVTEPVDADEDGFNADVDCDDNDPAINPDATEIPNNDIDENCDGEITVIDNDQDGFNSDVDCDDNDPSINPDATEIPNNDIDENCDGEITVIDNDQDGFNSDVDCDDNDPAINPDATEIPNNDIDENCDGEVTVIDNDQDGFNSDVDCDDNDPAINPDATEIPNNDIDENCDGELTVVDNDDDGFNSDVDCDDNDPSINPDAAEIPNNDIDENCDGEITVIDNDEDGFNSDVDCDDNNAAINPDATEIPNNNIDEDCDGSDLTSSLEEFENLKISISPNPSKGNTRISFTQPLNNTVIKIIGFDGKVIQRIESKSALQYFDINTSNFSKGVYIVNVVSENNFKNERLVVE</sequence>
<feature type="chain" id="PRO_5041458929" description="Secretion system C-terminal sorting domain-containing protein" evidence="1">
    <location>
        <begin position="20"/>
        <end position="662"/>
    </location>
</feature>
<proteinExistence type="predicted"/>
<comment type="caution">
    <text evidence="3">The sequence shown here is derived from an EMBL/GenBank/DDBJ whole genome shotgun (WGS) entry which is preliminary data.</text>
</comment>
<reference evidence="3" key="2">
    <citation type="submission" date="2023-01" db="EMBL/GenBank/DDBJ databases">
        <title>Draft genome sequence of Portibacter lacus strain NBRC 108769.</title>
        <authorList>
            <person name="Sun Q."/>
            <person name="Mori K."/>
        </authorList>
    </citation>
    <scope>NUCLEOTIDE SEQUENCE</scope>
    <source>
        <strain evidence="3">NBRC 108769</strain>
    </source>
</reference>
<dbReference type="Proteomes" id="UP001156666">
    <property type="component" value="Unassembled WGS sequence"/>
</dbReference>
<dbReference type="InterPro" id="IPR015943">
    <property type="entry name" value="WD40/YVTN_repeat-like_dom_sf"/>
</dbReference>
<dbReference type="SUPFAM" id="SSF63829">
    <property type="entry name" value="Calcium-dependent phosphotriesterase"/>
    <property type="match status" value="1"/>
</dbReference>
<dbReference type="InterPro" id="IPR026444">
    <property type="entry name" value="Secre_tail"/>
</dbReference>
<protein>
    <recommendedName>
        <fullName evidence="2">Secretion system C-terminal sorting domain-containing protein</fullName>
    </recommendedName>
</protein>
<dbReference type="InterPro" id="IPR021655">
    <property type="entry name" value="Put_metal-bd"/>
</dbReference>
<evidence type="ECO:0000256" key="1">
    <source>
        <dbReference type="SAM" id="SignalP"/>
    </source>
</evidence>
<gene>
    <name evidence="3" type="ORF">GCM10007940_47640</name>
</gene>
<dbReference type="AlphaFoldDB" id="A0AA37SYS8"/>
<dbReference type="Pfam" id="PF11617">
    <property type="entry name" value="Cu-binding_MopE"/>
    <property type="match status" value="6"/>
</dbReference>
<reference evidence="3" key="1">
    <citation type="journal article" date="2014" name="Int. J. Syst. Evol. Microbiol.">
        <title>Complete genome sequence of Corynebacterium casei LMG S-19264T (=DSM 44701T), isolated from a smear-ripened cheese.</title>
        <authorList>
            <consortium name="US DOE Joint Genome Institute (JGI-PGF)"/>
            <person name="Walter F."/>
            <person name="Albersmeier A."/>
            <person name="Kalinowski J."/>
            <person name="Ruckert C."/>
        </authorList>
    </citation>
    <scope>NUCLEOTIDE SEQUENCE</scope>
    <source>
        <strain evidence="3">NBRC 108769</strain>
    </source>
</reference>
<dbReference type="RefSeq" id="WP_235294986.1">
    <property type="nucleotide sequence ID" value="NZ_BSOH01000037.1"/>
</dbReference>
<feature type="signal peptide" evidence="1">
    <location>
        <begin position="1"/>
        <end position="19"/>
    </location>
</feature>
<dbReference type="NCBIfam" id="TIGR04183">
    <property type="entry name" value="Por_Secre_tail"/>
    <property type="match status" value="1"/>
</dbReference>
<evidence type="ECO:0000313" key="4">
    <source>
        <dbReference type="Proteomes" id="UP001156666"/>
    </source>
</evidence>
<feature type="domain" description="Secretion system C-terminal sorting" evidence="2">
    <location>
        <begin position="588"/>
        <end position="661"/>
    </location>
</feature>
<evidence type="ECO:0000313" key="3">
    <source>
        <dbReference type="EMBL" id="GLR20148.1"/>
    </source>
</evidence>